<dbReference type="EMBL" id="KN831962">
    <property type="protein sequence ID" value="KIO06712.1"/>
    <property type="molecule type" value="Genomic_DNA"/>
</dbReference>
<evidence type="ECO:0000256" key="1">
    <source>
        <dbReference type="SAM" id="Phobius"/>
    </source>
</evidence>
<dbReference type="AlphaFoldDB" id="A0A0C3KAS1"/>
<keyword evidence="1" id="KW-0472">Membrane</keyword>
<dbReference type="InParanoid" id="A0A0C3KAS1"/>
<protein>
    <submittedName>
        <fullName evidence="2">Uncharacterized protein</fullName>
    </submittedName>
</protein>
<dbReference type="HOGENOM" id="CLU_1415694_0_0_1"/>
<feature type="transmembrane region" description="Helical" evidence="1">
    <location>
        <begin position="98"/>
        <end position="122"/>
    </location>
</feature>
<proteinExistence type="predicted"/>
<keyword evidence="3" id="KW-1185">Reference proteome</keyword>
<keyword evidence="1" id="KW-1133">Transmembrane helix</keyword>
<organism evidence="2 3">
    <name type="scientific">Pisolithus tinctorius Marx 270</name>
    <dbReference type="NCBI Taxonomy" id="870435"/>
    <lineage>
        <taxon>Eukaryota</taxon>
        <taxon>Fungi</taxon>
        <taxon>Dikarya</taxon>
        <taxon>Basidiomycota</taxon>
        <taxon>Agaricomycotina</taxon>
        <taxon>Agaricomycetes</taxon>
        <taxon>Agaricomycetidae</taxon>
        <taxon>Boletales</taxon>
        <taxon>Sclerodermatineae</taxon>
        <taxon>Pisolithaceae</taxon>
        <taxon>Pisolithus</taxon>
    </lineage>
</organism>
<evidence type="ECO:0000313" key="2">
    <source>
        <dbReference type="EMBL" id="KIO06712.1"/>
    </source>
</evidence>
<feature type="transmembrane region" description="Helical" evidence="1">
    <location>
        <begin position="67"/>
        <end position="86"/>
    </location>
</feature>
<name>A0A0C3KAS1_PISTI</name>
<sequence length="192" mass="21785">MRSQQPCKESVCTDESHPATTRYHHDLCLPFPDEWTTANVGAVLVRFKDFQGSFIDSLVRAWTMPNLVSGLIFLSVIVIRLTHFLVPQSGHERTRAPLHFYLWDVWVMSMVFFVVYILVLVWHSGSTADPSTLAPLSPNATIGLSFLGPSLLWRDRDRRDVARVQEGERMTGGTGMAKETRDAIREVRARDV</sequence>
<keyword evidence="1" id="KW-0812">Transmembrane</keyword>
<feature type="transmembrane region" description="Helical" evidence="1">
    <location>
        <begin position="134"/>
        <end position="153"/>
    </location>
</feature>
<dbReference type="OrthoDB" id="2708695at2759"/>
<gene>
    <name evidence="2" type="ORF">M404DRAFT_439167</name>
</gene>
<evidence type="ECO:0000313" key="3">
    <source>
        <dbReference type="Proteomes" id="UP000054217"/>
    </source>
</evidence>
<reference evidence="3" key="2">
    <citation type="submission" date="2015-01" db="EMBL/GenBank/DDBJ databases">
        <title>Evolutionary Origins and Diversification of the Mycorrhizal Mutualists.</title>
        <authorList>
            <consortium name="DOE Joint Genome Institute"/>
            <consortium name="Mycorrhizal Genomics Consortium"/>
            <person name="Kohler A."/>
            <person name="Kuo A."/>
            <person name="Nagy L.G."/>
            <person name="Floudas D."/>
            <person name="Copeland A."/>
            <person name="Barry K.W."/>
            <person name="Cichocki N."/>
            <person name="Veneault-Fourrey C."/>
            <person name="LaButti K."/>
            <person name="Lindquist E.A."/>
            <person name="Lipzen A."/>
            <person name="Lundell T."/>
            <person name="Morin E."/>
            <person name="Murat C."/>
            <person name="Riley R."/>
            <person name="Ohm R."/>
            <person name="Sun H."/>
            <person name="Tunlid A."/>
            <person name="Henrissat B."/>
            <person name="Grigoriev I.V."/>
            <person name="Hibbett D.S."/>
            <person name="Martin F."/>
        </authorList>
    </citation>
    <scope>NUCLEOTIDE SEQUENCE [LARGE SCALE GENOMIC DNA]</scope>
    <source>
        <strain evidence="3">Marx 270</strain>
    </source>
</reference>
<reference evidence="2 3" key="1">
    <citation type="submission" date="2014-04" db="EMBL/GenBank/DDBJ databases">
        <authorList>
            <consortium name="DOE Joint Genome Institute"/>
            <person name="Kuo A."/>
            <person name="Kohler A."/>
            <person name="Costa M.D."/>
            <person name="Nagy L.G."/>
            <person name="Floudas D."/>
            <person name="Copeland A."/>
            <person name="Barry K.W."/>
            <person name="Cichocki N."/>
            <person name="Veneault-Fourrey C."/>
            <person name="LaButti K."/>
            <person name="Lindquist E.A."/>
            <person name="Lipzen A."/>
            <person name="Lundell T."/>
            <person name="Morin E."/>
            <person name="Murat C."/>
            <person name="Sun H."/>
            <person name="Tunlid A."/>
            <person name="Henrissat B."/>
            <person name="Grigoriev I.V."/>
            <person name="Hibbett D.S."/>
            <person name="Martin F."/>
            <person name="Nordberg H.P."/>
            <person name="Cantor M.N."/>
            <person name="Hua S.X."/>
        </authorList>
    </citation>
    <scope>NUCLEOTIDE SEQUENCE [LARGE SCALE GENOMIC DNA]</scope>
    <source>
        <strain evidence="2 3">Marx 270</strain>
    </source>
</reference>
<dbReference type="Proteomes" id="UP000054217">
    <property type="component" value="Unassembled WGS sequence"/>
</dbReference>
<accession>A0A0C3KAS1</accession>